<dbReference type="Gene3D" id="3.40.50.300">
    <property type="entry name" value="P-loop containing nucleotide triphosphate hydrolases"/>
    <property type="match status" value="2"/>
</dbReference>
<keyword evidence="1 2" id="KW-0175">Coiled coil</keyword>
<sequence length="666" mass="77809">MKIDQIKLKNYRQYRDVEIRFPLGKEKPTFVVIEGANGAGKTNLLNAITWCLYGKESHIDEKYEGLPLVNMATFSELSPAEDCEVEVEIQMKDEAGKRIIFRRLARFQKSESEMIEQVPASARTTEDTLFEVIRQEDGDMNIMPNPNFTLQRMIPESISQYFFFDGERLNEYFRETPGRTIKSEVHKISQLDLLEKANQHIDRRKNAFLKKFKNLSPEVEDIRKRLEVTKESLENYEKEKEEKELKKRKYEKKEQKYRNKLKASPAEDVGKLEKERENLESELDELEERVKELNRKKFSFLVSRTPLLFSCDAIKATTGEIGERIEAGEIPPDYKKNFLRKLLDKNECICGVDLPEGSERRRRLETLLKETDEISDLSTELIELNSDLKSILSEIQDFGRRQKGLNKNLKELEKRRSRVSKRIKEIDQLISETDVKKVREWETKVQEFKEKKENEISELGQTKFRIKLTEKEIKKLERELEEELKKEDKYRELEKIVSFCNKCLGTIRDIKMEIMEDTRKEIEEKTSEQFFDLIWNPETFKKIAIDGEYNVSVVHKSGYEAMGTLSAGQRQVLALSFMASLNKCSGFDVPIFIDTPLGRISGRPRDNIATNLPNYLEGKQVILLMTDTEYTPRVRERLSSRIGKECKIECTKGEEGSIAEVVPYGK</sequence>
<name>A0A133VP36_9EURY</name>
<dbReference type="GO" id="GO:0016887">
    <property type="term" value="F:ATP hydrolysis activity"/>
    <property type="evidence" value="ECO:0007669"/>
    <property type="project" value="InterPro"/>
</dbReference>
<dbReference type="PANTHER" id="PTHR32114:SF2">
    <property type="entry name" value="ABC TRANSPORTER ABCH.3"/>
    <property type="match status" value="1"/>
</dbReference>
<evidence type="ECO:0000313" key="5">
    <source>
        <dbReference type="Proteomes" id="UP000070256"/>
    </source>
</evidence>
<dbReference type="PANTHER" id="PTHR32114">
    <property type="entry name" value="ABC TRANSPORTER ABCH.3"/>
    <property type="match status" value="1"/>
</dbReference>
<feature type="coiled-coil region" evidence="2">
    <location>
        <begin position="374"/>
        <end position="496"/>
    </location>
</feature>
<comment type="caution">
    <text evidence="4">The sequence shown here is derived from an EMBL/GenBank/DDBJ whole genome shotgun (WGS) entry which is preliminary data.</text>
</comment>
<evidence type="ECO:0000256" key="2">
    <source>
        <dbReference type="SAM" id="Coils"/>
    </source>
</evidence>
<dbReference type="EMBL" id="LHYK01000007">
    <property type="protein sequence ID" value="KXB08208.1"/>
    <property type="molecule type" value="Genomic_DNA"/>
</dbReference>
<dbReference type="InterPro" id="IPR027417">
    <property type="entry name" value="P-loop_NTPase"/>
</dbReference>
<dbReference type="Proteomes" id="UP000070256">
    <property type="component" value="Unassembled WGS sequence"/>
</dbReference>
<evidence type="ECO:0000259" key="3">
    <source>
        <dbReference type="Pfam" id="PF13476"/>
    </source>
</evidence>
<organism evidence="4 5">
    <name type="scientific">candidate division MSBL1 archaeon SCGC-AAA385D11</name>
    <dbReference type="NCBI Taxonomy" id="1698286"/>
    <lineage>
        <taxon>Archaea</taxon>
        <taxon>Methanobacteriati</taxon>
        <taxon>Methanobacteriota</taxon>
        <taxon>candidate division MSBL1</taxon>
    </lineage>
</organism>
<feature type="domain" description="Rad50/SbcC-type AAA" evidence="3">
    <location>
        <begin position="5"/>
        <end position="294"/>
    </location>
</feature>
<dbReference type="AlphaFoldDB" id="A0A133VP36"/>
<proteinExistence type="predicted"/>
<feature type="coiled-coil region" evidence="2">
    <location>
        <begin position="219"/>
        <end position="296"/>
    </location>
</feature>
<protein>
    <recommendedName>
        <fullName evidence="3">Rad50/SbcC-type AAA domain-containing protein</fullName>
    </recommendedName>
</protein>
<dbReference type="Pfam" id="PF13476">
    <property type="entry name" value="AAA_23"/>
    <property type="match status" value="1"/>
</dbReference>
<evidence type="ECO:0000313" key="4">
    <source>
        <dbReference type="EMBL" id="KXB08208.1"/>
    </source>
</evidence>
<dbReference type="InterPro" id="IPR038729">
    <property type="entry name" value="Rad50/SbcC_AAA"/>
</dbReference>
<reference evidence="4 5" key="1">
    <citation type="journal article" date="2016" name="Sci. Rep.">
        <title>Metabolic traits of an uncultured archaeal lineage -MSBL1- from brine pools of the Red Sea.</title>
        <authorList>
            <person name="Mwirichia R."/>
            <person name="Alam I."/>
            <person name="Rashid M."/>
            <person name="Vinu M."/>
            <person name="Ba-Alawi W."/>
            <person name="Anthony Kamau A."/>
            <person name="Kamanda Ngugi D."/>
            <person name="Goker M."/>
            <person name="Klenk H.P."/>
            <person name="Bajic V."/>
            <person name="Stingl U."/>
        </authorList>
    </citation>
    <scope>NUCLEOTIDE SEQUENCE [LARGE SCALE GENOMIC DNA]</scope>
    <source>
        <strain evidence="4">SCGC-AAA385D11</strain>
    </source>
</reference>
<keyword evidence="5" id="KW-1185">Reference proteome</keyword>
<accession>A0A133VP36</accession>
<gene>
    <name evidence="4" type="ORF">AKJ58_00640</name>
</gene>
<dbReference type="SUPFAM" id="SSF52540">
    <property type="entry name" value="P-loop containing nucleoside triphosphate hydrolases"/>
    <property type="match status" value="2"/>
</dbReference>
<evidence type="ECO:0000256" key="1">
    <source>
        <dbReference type="ARBA" id="ARBA00023054"/>
    </source>
</evidence>
<dbReference type="GO" id="GO:0006302">
    <property type="term" value="P:double-strand break repair"/>
    <property type="evidence" value="ECO:0007669"/>
    <property type="project" value="InterPro"/>
</dbReference>